<dbReference type="GO" id="GO:0005886">
    <property type="term" value="C:plasma membrane"/>
    <property type="evidence" value="ECO:0007669"/>
    <property type="project" value="UniProtKB-SubCell"/>
</dbReference>
<dbReference type="InterPro" id="IPR035906">
    <property type="entry name" value="MetI-like_sf"/>
</dbReference>
<feature type="transmembrane region" description="Helical" evidence="7">
    <location>
        <begin position="96"/>
        <end position="115"/>
    </location>
</feature>
<dbReference type="RefSeq" id="WP_087919734.1">
    <property type="nucleotide sequence ID" value="NZ_CP021780.1"/>
</dbReference>
<evidence type="ECO:0000313" key="9">
    <source>
        <dbReference type="EMBL" id="ASA25773.1"/>
    </source>
</evidence>
<dbReference type="CDD" id="cd06261">
    <property type="entry name" value="TM_PBP2"/>
    <property type="match status" value="1"/>
</dbReference>
<protein>
    <submittedName>
        <fullName evidence="9">ABC transporter permease</fullName>
    </submittedName>
</protein>
<dbReference type="EMBL" id="CP021780">
    <property type="protein sequence ID" value="ASA25773.1"/>
    <property type="molecule type" value="Genomic_DNA"/>
</dbReference>
<evidence type="ECO:0000256" key="5">
    <source>
        <dbReference type="ARBA" id="ARBA00022989"/>
    </source>
</evidence>
<evidence type="ECO:0000256" key="7">
    <source>
        <dbReference type="RuleBase" id="RU363032"/>
    </source>
</evidence>
<proteinExistence type="inferred from homology"/>
<evidence type="ECO:0000256" key="1">
    <source>
        <dbReference type="ARBA" id="ARBA00004651"/>
    </source>
</evidence>
<dbReference type="InterPro" id="IPR000515">
    <property type="entry name" value="MetI-like"/>
</dbReference>
<feature type="transmembrane region" description="Helical" evidence="7">
    <location>
        <begin position="199"/>
        <end position="218"/>
    </location>
</feature>
<sequence>MLDQVINQLLPNVSKVSDVFYGAVLQTLQMFAIAGFISFVLGLFFGIVLLVCKPNGILANKVVYNLLDKVINILRSIPFIIMIAALIPLTRLVVGTAIGTTGAIFPLVVGITPFFSRQIESALSGIDPGLVESGKAMGMSANELIIHVYLKESIPAIVRATTITSVNLIGLSAIVGVVGGGGIGNFAIMYGYQRNQMDATYVSVIALLIIVSIIELLGKSFLRKTTYY</sequence>
<comment type="subcellular location">
    <subcellularLocation>
        <location evidence="1 7">Cell membrane</location>
        <topology evidence="1 7">Multi-pass membrane protein</topology>
    </subcellularLocation>
</comment>
<dbReference type="GO" id="GO:0048473">
    <property type="term" value="P:D-methionine transmembrane transport"/>
    <property type="evidence" value="ECO:0007669"/>
    <property type="project" value="TreeGrafter"/>
</dbReference>
<evidence type="ECO:0000313" key="10">
    <source>
        <dbReference type="Proteomes" id="UP000249890"/>
    </source>
</evidence>
<dbReference type="InterPro" id="IPR051322">
    <property type="entry name" value="AA_ABC_Transporter_Permease"/>
</dbReference>
<keyword evidence="5 7" id="KW-1133">Transmembrane helix</keyword>
<keyword evidence="2 7" id="KW-0813">Transport</keyword>
<dbReference type="OrthoDB" id="9793490at2"/>
<organism evidence="9 10">
    <name type="scientific">Paenibacillus donghaensis</name>
    <dbReference type="NCBI Taxonomy" id="414771"/>
    <lineage>
        <taxon>Bacteria</taxon>
        <taxon>Bacillati</taxon>
        <taxon>Bacillota</taxon>
        <taxon>Bacilli</taxon>
        <taxon>Bacillales</taxon>
        <taxon>Paenibacillaceae</taxon>
        <taxon>Paenibacillus</taxon>
    </lineage>
</organism>
<accession>A0A2Z2KPV1</accession>
<feature type="domain" description="ABC transmembrane type-1" evidence="8">
    <location>
        <begin position="24"/>
        <end position="218"/>
    </location>
</feature>
<dbReference type="KEGG" id="pdh:B9T62_36625"/>
<dbReference type="Proteomes" id="UP000249890">
    <property type="component" value="Chromosome"/>
</dbReference>
<comment type="similarity">
    <text evidence="7">Belongs to the binding-protein-dependent transport system permease family.</text>
</comment>
<evidence type="ECO:0000259" key="8">
    <source>
        <dbReference type="PROSITE" id="PS50928"/>
    </source>
</evidence>
<feature type="transmembrane region" description="Helical" evidence="7">
    <location>
        <begin position="168"/>
        <end position="193"/>
    </location>
</feature>
<gene>
    <name evidence="9" type="ORF">B9T62_36625</name>
</gene>
<keyword evidence="10" id="KW-1185">Reference proteome</keyword>
<dbReference type="Pfam" id="PF00528">
    <property type="entry name" value="BPD_transp_1"/>
    <property type="match status" value="1"/>
</dbReference>
<dbReference type="PROSITE" id="PS50928">
    <property type="entry name" value="ABC_TM1"/>
    <property type="match status" value="1"/>
</dbReference>
<dbReference type="AlphaFoldDB" id="A0A2Z2KPV1"/>
<keyword evidence="4 7" id="KW-0812">Transmembrane</keyword>
<name>A0A2Z2KPV1_9BACL</name>
<feature type="transmembrane region" description="Helical" evidence="7">
    <location>
        <begin position="73"/>
        <end position="90"/>
    </location>
</feature>
<evidence type="ECO:0000256" key="3">
    <source>
        <dbReference type="ARBA" id="ARBA00022475"/>
    </source>
</evidence>
<dbReference type="SUPFAM" id="SSF161098">
    <property type="entry name" value="MetI-like"/>
    <property type="match status" value="1"/>
</dbReference>
<dbReference type="Gene3D" id="1.10.3720.10">
    <property type="entry name" value="MetI-like"/>
    <property type="match status" value="1"/>
</dbReference>
<evidence type="ECO:0000256" key="4">
    <source>
        <dbReference type="ARBA" id="ARBA00022692"/>
    </source>
</evidence>
<feature type="transmembrane region" description="Helical" evidence="7">
    <location>
        <begin position="30"/>
        <end position="52"/>
    </location>
</feature>
<evidence type="ECO:0000256" key="2">
    <source>
        <dbReference type="ARBA" id="ARBA00022448"/>
    </source>
</evidence>
<dbReference type="PANTHER" id="PTHR30450:SF1">
    <property type="entry name" value="D-METHIONINE TRANSPORT SYSTEM PERMEASE PROTEIN METI-RELATED"/>
    <property type="match status" value="1"/>
</dbReference>
<keyword evidence="6 7" id="KW-0472">Membrane</keyword>
<reference evidence="9 10" key="1">
    <citation type="submission" date="2017-06" db="EMBL/GenBank/DDBJ databases">
        <title>Complete genome sequence of Paenibacillus donghaensis KCTC 13049T isolated from East Sea sediment, South Korea.</title>
        <authorList>
            <person name="Jung B.K."/>
            <person name="Hong S.-J."/>
            <person name="Shin J.-H."/>
        </authorList>
    </citation>
    <scope>NUCLEOTIDE SEQUENCE [LARGE SCALE GENOMIC DNA]</scope>
    <source>
        <strain evidence="9 10">KCTC 13049</strain>
    </source>
</reference>
<dbReference type="PANTHER" id="PTHR30450">
    <property type="entry name" value="ABC TRANSPORTER PERMEASE"/>
    <property type="match status" value="1"/>
</dbReference>
<evidence type="ECO:0000256" key="6">
    <source>
        <dbReference type="ARBA" id="ARBA00023136"/>
    </source>
</evidence>
<keyword evidence="3" id="KW-1003">Cell membrane</keyword>